<dbReference type="OrthoDB" id="42004at2759"/>
<feature type="transmembrane region" description="Helical" evidence="2">
    <location>
        <begin position="20"/>
        <end position="39"/>
    </location>
</feature>
<dbReference type="Gene3D" id="3.90.550.10">
    <property type="entry name" value="Spore Coat Polysaccharide Biosynthesis Protein SpsA, Chain A"/>
    <property type="match status" value="1"/>
</dbReference>
<evidence type="ECO:0000313" key="3">
    <source>
        <dbReference type="EMBL" id="OEU21974.1"/>
    </source>
</evidence>
<dbReference type="Proteomes" id="UP000095751">
    <property type="component" value="Unassembled WGS sequence"/>
</dbReference>
<organism evidence="3 4">
    <name type="scientific">Fragilariopsis cylindrus CCMP1102</name>
    <dbReference type="NCBI Taxonomy" id="635003"/>
    <lineage>
        <taxon>Eukaryota</taxon>
        <taxon>Sar</taxon>
        <taxon>Stramenopiles</taxon>
        <taxon>Ochrophyta</taxon>
        <taxon>Bacillariophyta</taxon>
        <taxon>Bacillariophyceae</taxon>
        <taxon>Bacillariophycidae</taxon>
        <taxon>Bacillariales</taxon>
        <taxon>Bacillariaceae</taxon>
        <taxon>Fragilariopsis</taxon>
    </lineage>
</organism>
<evidence type="ECO:0000313" key="4">
    <source>
        <dbReference type="Proteomes" id="UP000095751"/>
    </source>
</evidence>
<reference evidence="3 4" key="1">
    <citation type="submission" date="2016-09" db="EMBL/GenBank/DDBJ databases">
        <title>Extensive genetic diversity and differential bi-allelic expression allows diatom success in the polar Southern Ocean.</title>
        <authorList>
            <consortium name="DOE Joint Genome Institute"/>
            <person name="Mock T."/>
            <person name="Otillar R.P."/>
            <person name="Strauss J."/>
            <person name="Dupont C."/>
            <person name="Frickenhaus S."/>
            <person name="Maumus F."/>
            <person name="Mcmullan M."/>
            <person name="Sanges R."/>
            <person name="Schmutz J."/>
            <person name="Toseland A."/>
            <person name="Valas R."/>
            <person name="Veluchamy A."/>
            <person name="Ward B.J."/>
            <person name="Allen A."/>
            <person name="Barry K."/>
            <person name="Falciatore A."/>
            <person name="Ferrante M."/>
            <person name="Fortunato A.E."/>
            <person name="Gloeckner G."/>
            <person name="Gruber A."/>
            <person name="Hipkin R."/>
            <person name="Janech M."/>
            <person name="Kroth P."/>
            <person name="Leese F."/>
            <person name="Lindquist E."/>
            <person name="Lyon B.R."/>
            <person name="Martin J."/>
            <person name="Mayer C."/>
            <person name="Parker M."/>
            <person name="Quesneville H."/>
            <person name="Raymond J."/>
            <person name="Uhlig C."/>
            <person name="Valentin K.U."/>
            <person name="Worden A.Z."/>
            <person name="Armbrust E.V."/>
            <person name="Bowler C."/>
            <person name="Green B."/>
            <person name="Moulton V."/>
            <person name="Van Oosterhout C."/>
            <person name="Grigoriev I."/>
        </authorList>
    </citation>
    <scope>NUCLEOTIDE SEQUENCE [LARGE SCALE GENOMIC DNA]</scope>
    <source>
        <strain evidence="3 4">CCMP1102</strain>
    </source>
</reference>
<sequence>MPIVLTMAENESRTLPSRRIFLVIPLAIVATVFCNTAFLTGGRTTNSNLYQSDSPLSFAPTVKNWSSSLSSITTTTTTTTNSRGTNNITTQSSPDKLLRQSTLPDTANINNQTISHTITNNNNLTISHTITNNNNNNNSNNNTLTKEAKFVRYDNVAIVTKIHGPHQWKLVVQSMCLLHFAYNHKVLYDVIVFTAEPIPVEDVESLQKMLAPAKVSIVIDNIGLQEEIAALTPARYDKFMERCNVSSPVNLTWFSNCRGELNGGGAPTRLAYAWQAEFRSVRIWHHPALADYKYMLWLDTDGFCSKPWEKDPVEYFIKNDGIIMFDHFPQGSAPSSLQPLILEGFNASACYLRLNKKSGNLERTLIDRDSDESCRIPNVHGFFHITNLDFYRSPPVKHGLETLLGDCFLCRSPDDQLAVTIPAAIFAPERSWEMRSKGFKLNVFHNHAFDGIDKAQPPGFVRYWEEVGKDNVPSTSGMHTCPITERD</sequence>
<evidence type="ECO:0000256" key="1">
    <source>
        <dbReference type="SAM" id="MobiDB-lite"/>
    </source>
</evidence>
<gene>
    <name evidence="3" type="ORF">FRACYDRAFT_232123</name>
</gene>
<feature type="compositionally biased region" description="Low complexity" evidence="1">
    <location>
        <begin position="75"/>
        <end position="90"/>
    </location>
</feature>
<evidence type="ECO:0000256" key="2">
    <source>
        <dbReference type="SAM" id="Phobius"/>
    </source>
</evidence>
<dbReference type="InParanoid" id="A0A1E7FV09"/>
<keyword evidence="4" id="KW-1185">Reference proteome</keyword>
<proteinExistence type="predicted"/>
<keyword evidence="2" id="KW-0472">Membrane</keyword>
<dbReference type="InterPro" id="IPR029044">
    <property type="entry name" value="Nucleotide-diphossugar_trans"/>
</dbReference>
<dbReference type="EMBL" id="KV784353">
    <property type="protein sequence ID" value="OEU21974.1"/>
    <property type="molecule type" value="Genomic_DNA"/>
</dbReference>
<name>A0A1E7FV09_9STRA</name>
<accession>A0A1E7FV09</accession>
<dbReference type="AlphaFoldDB" id="A0A1E7FV09"/>
<dbReference type="KEGG" id="fcy:FRACYDRAFT_232123"/>
<keyword evidence="2" id="KW-1133">Transmembrane helix</keyword>
<protein>
    <recommendedName>
        <fullName evidence="5">Nucleotide-diphospho-sugar transferase domain-containing protein</fullName>
    </recommendedName>
</protein>
<keyword evidence="2" id="KW-0812">Transmembrane</keyword>
<feature type="region of interest" description="Disordered" evidence="1">
    <location>
        <begin position="75"/>
        <end position="95"/>
    </location>
</feature>
<evidence type="ECO:0008006" key="5">
    <source>
        <dbReference type="Google" id="ProtNLM"/>
    </source>
</evidence>